<protein>
    <submittedName>
        <fullName evidence="2">Uncharacterized protein</fullName>
    </submittedName>
</protein>
<gene>
    <name evidence="2" type="ORF">HB850_00745</name>
</gene>
<dbReference type="RefSeq" id="WP_185387832.1">
    <property type="nucleotide sequence ID" value="NZ_JAARQN010000001.1"/>
</dbReference>
<evidence type="ECO:0000313" key="3">
    <source>
        <dbReference type="Proteomes" id="UP000569903"/>
    </source>
</evidence>
<name>A0A841YTE5_9LIST</name>
<dbReference type="AlphaFoldDB" id="A0A841YTE5"/>
<proteinExistence type="predicted"/>
<evidence type="ECO:0000256" key="1">
    <source>
        <dbReference type="SAM" id="Coils"/>
    </source>
</evidence>
<keyword evidence="1" id="KW-0175">Coiled coil</keyword>
<accession>A0A841YTE5</accession>
<organism evidence="2 3">
    <name type="scientific">Listeria newyorkensis</name>
    <dbReference type="NCBI Taxonomy" id="1497681"/>
    <lineage>
        <taxon>Bacteria</taxon>
        <taxon>Bacillati</taxon>
        <taxon>Bacillota</taxon>
        <taxon>Bacilli</taxon>
        <taxon>Bacillales</taxon>
        <taxon>Listeriaceae</taxon>
        <taxon>Listeria</taxon>
    </lineage>
</organism>
<dbReference type="Proteomes" id="UP000569903">
    <property type="component" value="Unassembled WGS sequence"/>
</dbReference>
<evidence type="ECO:0000313" key="2">
    <source>
        <dbReference type="EMBL" id="MBC1456262.1"/>
    </source>
</evidence>
<sequence length="246" mass="27687">MGTIFGEVRREVANTLYEQEKRYLEEKRGLEAKIDDLETTIRRLEGQLAEEKAGNTYYFNPTALTGAYIHIKPQLGRPYYITYKGKEYVKVDRAPKEGDVINVTSLQSSVYSKPKRGNELAEVLYVWSRGSLTLDHDALGESVILTVDSDYDDNFDAVYELVQNRITYKGKQYVKVDRKPRVGDVVNVTTIIDGAGDSECGAELARVSVVDFDGDLRLDHQAHGVSAFVCTSYGDKYDAVYEPVND</sequence>
<reference evidence="2 3" key="1">
    <citation type="submission" date="2020-03" db="EMBL/GenBank/DDBJ databases">
        <title>Soil Listeria distribution.</title>
        <authorList>
            <person name="Liao J."/>
            <person name="Wiedmann M."/>
        </authorList>
    </citation>
    <scope>NUCLEOTIDE SEQUENCE [LARGE SCALE GENOMIC DNA]</scope>
    <source>
        <strain evidence="2 3">FSL L7-1614</strain>
    </source>
</reference>
<comment type="caution">
    <text evidence="2">The sequence shown here is derived from an EMBL/GenBank/DDBJ whole genome shotgun (WGS) entry which is preliminary data.</text>
</comment>
<feature type="coiled-coil region" evidence="1">
    <location>
        <begin position="20"/>
        <end position="54"/>
    </location>
</feature>
<dbReference type="EMBL" id="JAARQN010000001">
    <property type="protein sequence ID" value="MBC1456262.1"/>
    <property type="molecule type" value="Genomic_DNA"/>
</dbReference>